<keyword evidence="3" id="KW-1185">Reference proteome</keyword>
<evidence type="ECO:0000313" key="3">
    <source>
        <dbReference type="Proteomes" id="UP001139887"/>
    </source>
</evidence>
<feature type="compositionally biased region" description="Polar residues" evidence="1">
    <location>
        <begin position="235"/>
        <end position="254"/>
    </location>
</feature>
<dbReference type="AlphaFoldDB" id="A0A9W8LZH1"/>
<name>A0A9W8LZH1_9FUNG</name>
<dbReference type="OrthoDB" id="5557769at2759"/>
<gene>
    <name evidence="2" type="ORF">IWW36_003720</name>
</gene>
<protein>
    <submittedName>
        <fullName evidence="2">Uncharacterized protein</fullName>
    </submittedName>
</protein>
<reference evidence="2" key="1">
    <citation type="submission" date="2022-07" db="EMBL/GenBank/DDBJ databases">
        <title>Phylogenomic reconstructions and comparative analyses of Kickxellomycotina fungi.</title>
        <authorList>
            <person name="Reynolds N.K."/>
            <person name="Stajich J.E."/>
            <person name="Barry K."/>
            <person name="Grigoriev I.V."/>
            <person name="Crous P."/>
            <person name="Smith M.E."/>
        </authorList>
    </citation>
    <scope>NUCLEOTIDE SEQUENCE</scope>
    <source>
        <strain evidence="2">NRRL 1566</strain>
    </source>
</reference>
<feature type="region of interest" description="Disordered" evidence="1">
    <location>
        <begin position="41"/>
        <end position="89"/>
    </location>
</feature>
<dbReference type="Proteomes" id="UP001139887">
    <property type="component" value="Unassembled WGS sequence"/>
</dbReference>
<organism evidence="2 3">
    <name type="scientific">Coemansia brasiliensis</name>
    <dbReference type="NCBI Taxonomy" id="2650707"/>
    <lineage>
        <taxon>Eukaryota</taxon>
        <taxon>Fungi</taxon>
        <taxon>Fungi incertae sedis</taxon>
        <taxon>Zoopagomycota</taxon>
        <taxon>Kickxellomycotina</taxon>
        <taxon>Kickxellomycetes</taxon>
        <taxon>Kickxellales</taxon>
        <taxon>Kickxellaceae</taxon>
        <taxon>Coemansia</taxon>
    </lineage>
</organism>
<comment type="caution">
    <text evidence="2">The sequence shown here is derived from an EMBL/GenBank/DDBJ whole genome shotgun (WGS) entry which is preliminary data.</text>
</comment>
<evidence type="ECO:0000313" key="2">
    <source>
        <dbReference type="EMBL" id="KAJ2847697.1"/>
    </source>
</evidence>
<sequence>MRQTTRQSYPRHRENRQSIVKLEPGIGAVGESKVISAGWLSTRATTARNPETTARRQSTQKQSNQQEMETTRDSNQARRSSTRRVRFETANEKGDKQLWSRGEVQKLAQLSLKYWSKGQMVDYKQAALDMQRREADIQVMLQLVLEEHELCASSYWRESERQLVRMWAAKEFPKSLVLNQKEIKKSMRGPNVWSRCISVFNCQKPAASESWVVDEPIASETSSQSTETEPAETVISDSPNSTALLAVGTETSTKQTEEQHNNTKPQPQQTTTPPASEFTFRFPPTQATKQPTELRKNINVISRNTRILRQQSRRSHRAKSSKAASSNPTVSNPAVSNPADEEKAACSLSVKTIDNEADTTQSYVSDLLGLGTAISGLEQGMREVELSPEQSTDTYDLNRLDGDIDIEFFDVTAPNRKFIRDFVEDYVEKHFEIFFYRAIRPDISDRLYRPISGNEVQLAANPLVDELEKELLQLGGLDTMADPGSRVDLHGADLHFHMQFARSVLKCNIFEGDPNWLSANHYATAVFNRMIEDAHYLAFEAIDTTSQLSEISRNVHYWRTGEMSARANAFKRRYLLGIVASQLTTRFVQGPGRRVFLERVHQCGYKPVPTAADYDDDMDEEALQQAMSNPWANVSIRGELHGLMMDMLPFATNESTMIMMQRAIEIYNKTIVSFMESTHGSLRDVFVEPLEEKQISRRVLESVERNVGAVSVAQLSKMAQWLADLWFDRLKHSLLRALMADYPLRPVPLASVRRWIAEDRGPQGKSIDFVLNTRLYTYLKHLRIRMSHAKWLYASAAATLRMLERAKSHLSDPQLLTHIDIPHHVRLFRSCIAQELGLESAAVEADEIPVRNPPSSACSPDTPAAQELLVDTSRDIGVSHMRLDQLAQAAAAAAACPAPSISIPTSPKAANPSEIVYARLSLLEKEVAGIRNELHNVSNIHRDIHSIFTLLQAQQSRL</sequence>
<feature type="compositionally biased region" description="Basic residues" evidence="1">
    <location>
        <begin position="311"/>
        <end position="320"/>
    </location>
</feature>
<dbReference type="EMBL" id="JANBUW010000275">
    <property type="protein sequence ID" value="KAJ2847697.1"/>
    <property type="molecule type" value="Genomic_DNA"/>
</dbReference>
<feature type="compositionally biased region" description="Polar residues" evidence="1">
    <location>
        <begin position="299"/>
        <end position="310"/>
    </location>
</feature>
<feature type="compositionally biased region" description="Low complexity" evidence="1">
    <location>
        <begin position="265"/>
        <end position="274"/>
    </location>
</feature>
<proteinExistence type="predicted"/>
<accession>A0A9W8LZH1</accession>
<feature type="compositionally biased region" description="Low complexity" evidence="1">
    <location>
        <begin position="219"/>
        <end position="233"/>
    </location>
</feature>
<feature type="compositionally biased region" description="Polar residues" evidence="1">
    <location>
        <begin position="42"/>
        <end position="68"/>
    </location>
</feature>
<evidence type="ECO:0000256" key="1">
    <source>
        <dbReference type="SAM" id="MobiDB-lite"/>
    </source>
</evidence>
<feature type="region of interest" description="Disordered" evidence="1">
    <location>
        <begin position="213"/>
        <end position="341"/>
    </location>
</feature>